<evidence type="ECO:0000313" key="3">
    <source>
        <dbReference type="Proteomes" id="UP000339249"/>
    </source>
</evidence>
<dbReference type="EMBL" id="CABDVU010000001">
    <property type="protein sequence ID" value="VTN08649.1"/>
    <property type="molecule type" value="Genomic_DNA"/>
</dbReference>
<evidence type="ECO:0000256" key="1">
    <source>
        <dbReference type="SAM" id="Phobius"/>
    </source>
</evidence>
<feature type="transmembrane region" description="Helical" evidence="1">
    <location>
        <begin position="43"/>
        <end position="60"/>
    </location>
</feature>
<keyword evidence="1" id="KW-1133">Transmembrane helix</keyword>
<accession>A0A4U9CS58</accession>
<sequence>MTTGHAPRGFPRILKWLLAGLMLIIGLAIGIPGIKLATLGGSLYFSLMGLAMVIASVLIFRNRRSGILLYAAGVCRVHYLGHQRCRMDLLAAVLAPVCLRRAGASFGPRLALLVG</sequence>
<reference evidence="2 3" key="1">
    <citation type="submission" date="2019-04" db="EMBL/GenBank/DDBJ databases">
        <authorList>
            <consortium name="Pathogen Informatics"/>
        </authorList>
    </citation>
    <scope>NUCLEOTIDE SEQUENCE [LARGE SCALE GENOMIC DNA]</scope>
    <source>
        <strain evidence="2 3">NCTC9185</strain>
    </source>
</reference>
<feature type="transmembrane region" description="Helical" evidence="1">
    <location>
        <begin position="12"/>
        <end position="31"/>
    </location>
</feature>
<dbReference type="Proteomes" id="UP000339249">
    <property type="component" value="Unassembled WGS sequence"/>
</dbReference>
<gene>
    <name evidence="2" type="ORF">NCTC9185_00527</name>
</gene>
<keyword evidence="1" id="KW-0812">Transmembrane</keyword>
<proteinExistence type="predicted"/>
<keyword evidence="1" id="KW-0472">Membrane</keyword>
<organism evidence="2 3">
    <name type="scientific">Raoultella terrigena</name>
    <name type="common">Klebsiella terrigena</name>
    <dbReference type="NCBI Taxonomy" id="577"/>
    <lineage>
        <taxon>Bacteria</taxon>
        <taxon>Pseudomonadati</taxon>
        <taxon>Pseudomonadota</taxon>
        <taxon>Gammaproteobacteria</taxon>
        <taxon>Enterobacterales</taxon>
        <taxon>Enterobacteriaceae</taxon>
        <taxon>Klebsiella/Raoultella group</taxon>
        <taxon>Raoultella</taxon>
    </lineage>
</organism>
<name>A0A4U9CS58_RAOTE</name>
<dbReference type="AlphaFoldDB" id="A0A4U9CS58"/>
<protein>
    <submittedName>
        <fullName evidence="2">Membrane-bound PQQ-dependent dehydrogenase, glucose/quinate/shikimate family</fullName>
    </submittedName>
</protein>
<evidence type="ECO:0000313" key="2">
    <source>
        <dbReference type="EMBL" id="VTN08649.1"/>
    </source>
</evidence>